<protein>
    <recommendedName>
        <fullName evidence="3">histidine kinase</fullName>
        <ecNumber evidence="3">2.7.13.3</ecNumber>
    </recommendedName>
</protein>
<dbReference type="GO" id="GO:0005886">
    <property type="term" value="C:plasma membrane"/>
    <property type="evidence" value="ECO:0007669"/>
    <property type="project" value="TreeGrafter"/>
</dbReference>
<sequence>MDWLPIRIRWNSIYQKLLVTYVALTVLGTSILAGYIILSFYGYFMSMRQADLDAWSTALSESIADELEENNFKRVEVIVQRYGARQSVTLRLFTPEGRLLVTSSPQLDRQVADWKTVPGMKEALQNKPAQGVAKGILSNDDRLYTARPISRNGRRLGILRMSITLEQFQRQFRIVIFTLLGALVVTVVLCAFISERLARNMANPIKAMRNFAIDVGGGHLGDKLNIHRRDELGQLATELNRMSKRLASLDQERRAFLANVSHELRTPVSNVYVTLDALASGADEEPELRSRFIQTAQDETMRLSRLIKDLLDLGRLEAGVTTLEQQPIRVRDLMNRAVRAIESRMHSKNMTIVADVPDLEIEGDPERLLQAFLNILDNALKHSVQDSTVFISGQVEGNQITLKIQDQGLGISDRDLPHIFEQFYTGDRSRQGSGTGLGLAIARRIVEAHGGKITASSTGKGATFTISLLLNAPSC</sequence>
<feature type="domain" description="HAMP" evidence="12">
    <location>
        <begin position="199"/>
        <end position="251"/>
    </location>
</feature>
<dbReference type="PROSITE" id="PS50109">
    <property type="entry name" value="HIS_KIN"/>
    <property type="match status" value="1"/>
</dbReference>
<dbReference type="GO" id="GO:0004721">
    <property type="term" value="F:phosphoprotein phosphatase activity"/>
    <property type="evidence" value="ECO:0007669"/>
    <property type="project" value="TreeGrafter"/>
</dbReference>
<dbReference type="InterPro" id="IPR036890">
    <property type="entry name" value="HATPase_C_sf"/>
</dbReference>
<dbReference type="Proteomes" id="UP000753908">
    <property type="component" value="Unassembled WGS sequence"/>
</dbReference>
<dbReference type="Gene3D" id="1.10.287.130">
    <property type="match status" value="1"/>
</dbReference>
<dbReference type="GO" id="GO:0000155">
    <property type="term" value="F:phosphorelay sensor kinase activity"/>
    <property type="evidence" value="ECO:0007669"/>
    <property type="project" value="InterPro"/>
</dbReference>
<keyword evidence="7" id="KW-0902">Two-component regulatory system</keyword>
<feature type="transmembrane region" description="Helical" evidence="10">
    <location>
        <begin position="20"/>
        <end position="44"/>
    </location>
</feature>
<dbReference type="EMBL" id="JAHHIF010000006">
    <property type="protein sequence ID" value="MBW4544019.1"/>
    <property type="molecule type" value="Genomic_DNA"/>
</dbReference>
<keyword evidence="10" id="KW-0812">Transmembrane</keyword>
<evidence type="ECO:0000256" key="3">
    <source>
        <dbReference type="ARBA" id="ARBA00012438"/>
    </source>
</evidence>
<comment type="subcellular location">
    <subcellularLocation>
        <location evidence="2">Membrane</location>
    </subcellularLocation>
</comment>
<reference evidence="13" key="2">
    <citation type="journal article" date="2022" name="Microbiol. Resour. Announc.">
        <title>Metagenome Sequencing to Explore Phylogenomics of Terrestrial Cyanobacteria.</title>
        <authorList>
            <person name="Ward R.D."/>
            <person name="Stajich J.E."/>
            <person name="Johansen J.R."/>
            <person name="Huntemann M."/>
            <person name="Clum A."/>
            <person name="Foster B."/>
            <person name="Foster B."/>
            <person name="Roux S."/>
            <person name="Palaniappan K."/>
            <person name="Varghese N."/>
            <person name="Mukherjee S."/>
            <person name="Reddy T.B.K."/>
            <person name="Daum C."/>
            <person name="Copeland A."/>
            <person name="Chen I.A."/>
            <person name="Ivanova N.N."/>
            <person name="Kyrpides N.C."/>
            <person name="Shapiro N."/>
            <person name="Eloe-Fadrosh E.A."/>
            <person name="Pietrasiak N."/>
        </authorList>
    </citation>
    <scope>NUCLEOTIDE SEQUENCE</scope>
    <source>
        <strain evidence="13">CPER-KK1</strain>
    </source>
</reference>
<keyword evidence="6 13" id="KW-0418">Kinase</keyword>
<dbReference type="InterPro" id="IPR003660">
    <property type="entry name" value="HAMP_dom"/>
</dbReference>
<dbReference type="CDD" id="cd06225">
    <property type="entry name" value="HAMP"/>
    <property type="match status" value="1"/>
</dbReference>
<dbReference type="SMART" id="SM00387">
    <property type="entry name" value="HATPase_c"/>
    <property type="match status" value="1"/>
</dbReference>
<dbReference type="SUPFAM" id="SSF47384">
    <property type="entry name" value="Homodimeric domain of signal transducing histidine kinase"/>
    <property type="match status" value="1"/>
</dbReference>
<dbReference type="Pfam" id="PF02518">
    <property type="entry name" value="HATPase_c"/>
    <property type="match status" value="1"/>
</dbReference>
<evidence type="ECO:0000256" key="9">
    <source>
        <dbReference type="SAM" id="Coils"/>
    </source>
</evidence>
<feature type="coiled-coil region" evidence="9">
    <location>
        <begin position="232"/>
        <end position="259"/>
    </location>
</feature>
<evidence type="ECO:0000256" key="6">
    <source>
        <dbReference type="ARBA" id="ARBA00022777"/>
    </source>
</evidence>
<gene>
    <name evidence="13" type="ORF">KME25_06200</name>
</gene>
<dbReference type="SMART" id="SM00388">
    <property type="entry name" value="HisKA"/>
    <property type="match status" value="1"/>
</dbReference>
<evidence type="ECO:0000259" key="11">
    <source>
        <dbReference type="PROSITE" id="PS50109"/>
    </source>
</evidence>
<dbReference type="SUPFAM" id="SSF55874">
    <property type="entry name" value="ATPase domain of HSP90 chaperone/DNA topoisomerase II/histidine kinase"/>
    <property type="match status" value="1"/>
</dbReference>
<dbReference type="InterPro" id="IPR005467">
    <property type="entry name" value="His_kinase_dom"/>
</dbReference>
<organism evidence="13 14">
    <name type="scientific">Symplocastrum torsivum CPER-KK1</name>
    <dbReference type="NCBI Taxonomy" id="450513"/>
    <lineage>
        <taxon>Bacteria</taxon>
        <taxon>Bacillati</taxon>
        <taxon>Cyanobacteriota</taxon>
        <taxon>Cyanophyceae</taxon>
        <taxon>Oscillatoriophycideae</taxon>
        <taxon>Oscillatoriales</taxon>
        <taxon>Microcoleaceae</taxon>
        <taxon>Symplocastrum</taxon>
    </lineage>
</organism>
<dbReference type="PANTHER" id="PTHR45453">
    <property type="entry name" value="PHOSPHATE REGULON SENSOR PROTEIN PHOR"/>
    <property type="match status" value="1"/>
</dbReference>
<dbReference type="Pfam" id="PF00672">
    <property type="entry name" value="HAMP"/>
    <property type="match status" value="1"/>
</dbReference>
<evidence type="ECO:0000256" key="4">
    <source>
        <dbReference type="ARBA" id="ARBA00022553"/>
    </source>
</evidence>
<dbReference type="PROSITE" id="PS50885">
    <property type="entry name" value="HAMP"/>
    <property type="match status" value="1"/>
</dbReference>
<dbReference type="Gene3D" id="3.30.565.10">
    <property type="entry name" value="Histidine kinase-like ATPase, C-terminal domain"/>
    <property type="match status" value="1"/>
</dbReference>
<dbReference type="EC" id="2.7.13.3" evidence="3"/>
<dbReference type="InterPro" id="IPR003594">
    <property type="entry name" value="HATPase_dom"/>
</dbReference>
<dbReference type="AlphaFoldDB" id="A0A951U8L4"/>
<comment type="caution">
    <text evidence="13">The sequence shown here is derived from an EMBL/GenBank/DDBJ whole genome shotgun (WGS) entry which is preliminary data.</text>
</comment>
<dbReference type="FunFam" id="3.30.565.10:FF:000006">
    <property type="entry name" value="Sensor histidine kinase WalK"/>
    <property type="match status" value="1"/>
</dbReference>
<dbReference type="InterPro" id="IPR003661">
    <property type="entry name" value="HisK_dim/P_dom"/>
</dbReference>
<dbReference type="CDD" id="cd00082">
    <property type="entry name" value="HisKA"/>
    <property type="match status" value="1"/>
</dbReference>
<reference evidence="13" key="1">
    <citation type="submission" date="2021-05" db="EMBL/GenBank/DDBJ databases">
        <authorList>
            <person name="Pietrasiak N."/>
            <person name="Ward R."/>
            <person name="Stajich J.E."/>
            <person name="Kurbessoian T."/>
        </authorList>
    </citation>
    <scope>NUCLEOTIDE SEQUENCE</scope>
    <source>
        <strain evidence="13">CPER-KK1</strain>
    </source>
</reference>
<keyword evidence="8 10" id="KW-0472">Membrane</keyword>
<keyword evidence="4" id="KW-0597">Phosphoprotein</keyword>
<dbReference type="CDD" id="cd00075">
    <property type="entry name" value="HATPase"/>
    <property type="match status" value="1"/>
</dbReference>
<name>A0A951U8L4_9CYAN</name>
<evidence type="ECO:0000256" key="5">
    <source>
        <dbReference type="ARBA" id="ARBA00022679"/>
    </source>
</evidence>
<dbReference type="Gene3D" id="6.10.340.10">
    <property type="match status" value="1"/>
</dbReference>
<dbReference type="InterPro" id="IPR004358">
    <property type="entry name" value="Sig_transdc_His_kin-like_C"/>
</dbReference>
<evidence type="ECO:0000259" key="12">
    <source>
        <dbReference type="PROSITE" id="PS50885"/>
    </source>
</evidence>
<proteinExistence type="predicted"/>
<dbReference type="FunFam" id="1.10.287.130:FF:000001">
    <property type="entry name" value="Two-component sensor histidine kinase"/>
    <property type="match status" value="1"/>
</dbReference>
<keyword evidence="10" id="KW-1133">Transmembrane helix</keyword>
<evidence type="ECO:0000313" key="14">
    <source>
        <dbReference type="Proteomes" id="UP000753908"/>
    </source>
</evidence>
<dbReference type="InterPro" id="IPR036097">
    <property type="entry name" value="HisK_dim/P_sf"/>
</dbReference>
<comment type="catalytic activity">
    <reaction evidence="1">
        <text>ATP + protein L-histidine = ADP + protein N-phospho-L-histidine.</text>
        <dbReference type="EC" id="2.7.13.3"/>
    </reaction>
</comment>
<evidence type="ECO:0000256" key="2">
    <source>
        <dbReference type="ARBA" id="ARBA00004370"/>
    </source>
</evidence>
<dbReference type="InterPro" id="IPR050351">
    <property type="entry name" value="BphY/WalK/GraS-like"/>
</dbReference>
<keyword evidence="9" id="KW-0175">Coiled coil</keyword>
<dbReference type="PRINTS" id="PR00344">
    <property type="entry name" value="BCTRLSENSOR"/>
</dbReference>
<feature type="domain" description="Histidine kinase" evidence="11">
    <location>
        <begin position="259"/>
        <end position="472"/>
    </location>
</feature>
<keyword evidence="5" id="KW-0808">Transferase</keyword>
<dbReference type="GO" id="GO:0016036">
    <property type="term" value="P:cellular response to phosphate starvation"/>
    <property type="evidence" value="ECO:0007669"/>
    <property type="project" value="TreeGrafter"/>
</dbReference>
<evidence type="ECO:0000313" key="13">
    <source>
        <dbReference type="EMBL" id="MBW4544019.1"/>
    </source>
</evidence>
<dbReference type="SUPFAM" id="SSF158472">
    <property type="entry name" value="HAMP domain-like"/>
    <property type="match status" value="1"/>
</dbReference>
<dbReference type="PANTHER" id="PTHR45453:SF1">
    <property type="entry name" value="PHOSPHATE REGULON SENSOR PROTEIN PHOR"/>
    <property type="match status" value="1"/>
</dbReference>
<dbReference type="Pfam" id="PF00512">
    <property type="entry name" value="HisKA"/>
    <property type="match status" value="1"/>
</dbReference>
<evidence type="ECO:0000256" key="1">
    <source>
        <dbReference type="ARBA" id="ARBA00000085"/>
    </source>
</evidence>
<evidence type="ECO:0000256" key="8">
    <source>
        <dbReference type="ARBA" id="ARBA00023136"/>
    </source>
</evidence>
<feature type="transmembrane region" description="Helical" evidence="10">
    <location>
        <begin position="174"/>
        <end position="194"/>
    </location>
</feature>
<accession>A0A951U8L4</accession>
<dbReference type="SMART" id="SM00304">
    <property type="entry name" value="HAMP"/>
    <property type="match status" value="1"/>
</dbReference>
<evidence type="ECO:0000256" key="10">
    <source>
        <dbReference type="SAM" id="Phobius"/>
    </source>
</evidence>
<evidence type="ECO:0000256" key="7">
    <source>
        <dbReference type="ARBA" id="ARBA00023012"/>
    </source>
</evidence>